<feature type="signal peptide" evidence="2">
    <location>
        <begin position="1"/>
        <end position="22"/>
    </location>
</feature>
<dbReference type="AlphaFoldDB" id="A0A7S0VMD8"/>
<feature type="chain" id="PRO_5031463360" description="Nudix hydrolase domain-containing protein" evidence="2">
    <location>
        <begin position="23"/>
        <end position="312"/>
    </location>
</feature>
<sequence>MHRMGTFLRLGLLLACAGSATGFLAPSFANPGVKGLTTSAALLRQPIAGGVAGASMQWGRIGRRGAGTALDAVSVVVRSGFSQLLQLVSRQPPYGGGMLDVRPEGLPAHGMDMDEAEVLCYLQRHGVDTSEWGTGLARTPRDLAKEIRRGESVLADGKRVIYVVKVGIRDGDWDLYESRQHILKNGSIKERNRCLSEKFGPRETPLEAARRGIREELNDVVGDYPVVSFREPRGGKGDLTFVAEGYSSSFPGLKTRYHFFKVDCEVGGLRRDVTGTNFVTDEGKGRLHEWEWRRTPRSANQGAATREGAVAR</sequence>
<protein>
    <recommendedName>
        <fullName evidence="4">Nudix hydrolase domain-containing protein</fullName>
    </recommendedName>
</protein>
<evidence type="ECO:0000313" key="3">
    <source>
        <dbReference type="EMBL" id="CAD8790736.1"/>
    </source>
</evidence>
<accession>A0A7S0VMD8</accession>
<organism evidence="3">
    <name type="scientific">Hemiselmis tepida</name>
    <dbReference type="NCBI Taxonomy" id="464990"/>
    <lineage>
        <taxon>Eukaryota</taxon>
        <taxon>Cryptophyceae</taxon>
        <taxon>Cryptomonadales</taxon>
        <taxon>Hemiselmidaceae</taxon>
        <taxon>Hemiselmis</taxon>
    </lineage>
</organism>
<evidence type="ECO:0008006" key="4">
    <source>
        <dbReference type="Google" id="ProtNLM"/>
    </source>
</evidence>
<dbReference type="PANTHER" id="PTHR36395">
    <property type="entry name" value="RING-H2 ZINC FINGER PROTEIN"/>
    <property type="match status" value="1"/>
</dbReference>
<reference evidence="3" key="1">
    <citation type="submission" date="2021-01" db="EMBL/GenBank/DDBJ databases">
        <authorList>
            <person name="Corre E."/>
            <person name="Pelletier E."/>
            <person name="Niang G."/>
            <person name="Scheremetjew M."/>
            <person name="Finn R."/>
            <person name="Kale V."/>
            <person name="Holt S."/>
            <person name="Cochrane G."/>
            <person name="Meng A."/>
            <person name="Brown T."/>
            <person name="Cohen L."/>
        </authorList>
    </citation>
    <scope>NUCLEOTIDE SEQUENCE</scope>
    <source>
        <strain evidence="3">CCMP443</strain>
    </source>
</reference>
<name>A0A7S0VMD8_9CRYP</name>
<evidence type="ECO:0000256" key="2">
    <source>
        <dbReference type="SAM" id="SignalP"/>
    </source>
</evidence>
<keyword evidence="2" id="KW-0732">Signal</keyword>
<feature type="region of interest" description="Disordered" evidence="1">
    <location>
        <begin position="293"/>
        <end position="312"/>
    </location>
</feature>
<dbReference type="EMBL" id="HBFN01010868">
    <property type="protein sequence ID" value="CAD8790736.1"/>
    <property type="molecule type" value="Transcribed_RNA"/>
</dbReference>
<evidence type="ECO:0000256" key="1">
    <source>
        <dbReference type="SAM" id="MobiDB-lite"/>
    </source>
</evidence>
<proteinExistence type="predicted"/>
<dbReference type="PANTHER" id="PTHR36395:SF1">
    <property type="entry name" value="RING-H2 ZINC FINGER PROTEIN"/>
    <property type="match status" value="1"/>
</dbReference>
<gene>
    <name evidence="3" type="ORF">HTEP1355_LOCUS6319</name>
</gene>